<organism evidence="2 3">
    <name type="scientific">Puccinia triticina</name>
    <dbReference type="NCBI Taxonomy" id="208348"/>
    <lineage>
        <taxon>Eukaryota</taxon>
        <taxon>Fungi</taxon>
        <taxon>Dikarya</taxon>
        <taxon>Basidiomycota</taxon>
        <taxon>Pucciniomycotina</taxon>
        <taxon>Pucciniomycetes</taxon>
        <taxon>Pucciniales</taxon>
        <taxon>Pucciniaceae</taxon>
        <taxon>Puccinia</taxon>
    </lineage>
</organism>
<evidence type="ECO:0000313" key="3">
    <source>
        <dbReference type="Proteomes" id="UP001164743"/>
    </source>
</evidence>
<proteinExistence type="predicted"/>
<protein>
    <submittedName>
        <fullName evidence="2">Uncharacterized protein</fullName>
    </submittedName>
</protein>
<dbReference type="EMBL" id="CP110430">
    <property type="protein sequence ID" value="WAQ88715.1"/>
    <property type="molecule type" value="Genomic_DNA"/>
</dbReference>
<sequence>MPLGLEDLRSSLAASIRRLGSIIRPSAPITHPSRSQDPDTGPWCHKNPTSHASLTICEHPSKINRYTLRYGSIPSDPPQKFTSAGLISN</sequence>
<keyword evidence="3" id="KW-1185">Reference proteome</keyword>
<evidence type="ECO:0000313" key="2">
    <source>
        <dbReference type="EMBL" id="WAQ88715.1"/>
    </source>
</evidence>
<evidence type="ECO:0000256" key="1">
    <source>
        <dbReference type="SAM" id="MobiDB-lite"/>
    </source>
</evidence>
<dbReference type="GeneID" id="77801175"/>
<accession>A0ABY7CY46</accession>
<feature type="region of interest" description="Disordered" evidence="1">
    <location>
        <begin position="25"/>
        <end position="47"/>
    </location>
</feature>
<name>A0ABY7CY46_9BASI</name>
<dbReference type="RefSeq" id="XP_053024270.1">
    <property type="nucleotide sequence ID" value="XM_053160280.1"/>
</dbReference>
<gene>
    <name evidence="2" type="ORF">PtA15_10A134</name>
</gene>
<reference evidence="2" key="1">
    <citation type="submission" date="2022-10" db="EMBL/GenBank/DDBJ databases">
        <title>Puccinia triticina Genome sequencing and assembly.</title>
        <authorList>
            <person name="Li C."/>
        </authorList>
    </citation>
    <scope>NUCLEOTIDE SEQUENCE</scope>
    <source>
        <strain evidence="2">Pt15</strain>
    </source>
</reference>
<dbReference type="Proteomes" id="UP001164743">
    <property type="component" value="Chromosome 10A"/>
</dbReference>